<keyword evidence="5" id="KW-0560">Oxidoreductase</keyword>
<feature type="active site" description="Cysteine sulfenic acid (-SOH) intermediate; for peroxidase activity" evidence="11">
    <location>
        <position position="40"/>
    </location>
</feature>
<dbReference type="InterPro" id="IPR050924">
    <property type="entry name" value="Peroxiredoxin_BCP/PrxQ"/>
</dbReference>
<evidence type="ECO:0000256" key="6">
    <source>
        <dbReference type="ARBA" id="ARBA00023157"/>
    </source>
</evidence>
<evidence type="ECO:0000256" key="8">
    <source>
        <dbReference type="ARBA" id="ARBA00032824"/>
    </source>
</evidence>
<reference evidence="13" key="3">
    <citation type="submission" date="2017-05" db="EMBL/GenBank/DDBJ databases">
        <authorList>
            <person name="Munson-Mcgee J.H."/>
        </authorList>
    </citation>
    <scope>NUCLEOTIDE SEQUENCE</scope>
    <source>
        <strain evidence="13">SCGC AB-777_F03</strain>
    </source>
</reference>
<dbReference type="EMBL" id="QEFP02000019">
    <property type="protein sequence ID" value="MCC5447279.1"/>
    <property type="molecule type" value="Genomic_DNA"/>
</dbReference>
<protein>
    <recommendedName>
        <fullName evidence="2">thioredoxin-dependent peroxiredoxin</fullName>
        <ecNumber evidence="2">1.11.1.24</ecNumber>
    </recommendedName>
    <alternativeName>
        <fullName evidence="8">Thioredoxin peroxidase</fullName>
    </alternativeName>
</protein>
<evidence type="ECO:0000313" key="14">
    <source>
        <dbReference type="EMBL" id="PVU68539.1"/>
    </source>
</evidence>
<gene>
    <name evidence="13" type="ORF">DDW03_002590</name>
    <name evidence="14" type="ORF">DDW03_01980</name>
</gene>
<dbReference type="GO" id="GO:0008379">
    <property type="term" value="F:thioredoxin peroxidase activity"/>
    <property type="evidence" value="ECO:0007669"/>
    <property type="project" value="TreeGrafter"/>
</dbReference>
<organism evidence="14">
    <name type="scientific">Nanobsidianus stetteri</name>
    <dbReference type="NCBI Taxonomy" id="1294122"/>
    <lineage>
        <taxon>Archaea</taxon>
        <taxon>Nanobdellota</taxon>
        <taxon>Candidatus Nanoarchaeia</taxon>
        <taxon>Nanoarchaeales</taxon>
        <taxon>Nanopusillaceae</taxon>
        <taxon>Candidatus Nanobsidianus</taxon>
    </lineage>
</organism>
<keyword evidence="4" id="KW-0049">Antioxidant</keyword>
<dbReference type="Gene3D" id="3.40.30.10">
    <property type="entry name" value="Glutaredoxin"/>
    <property type="match status" value="1"/>
</dbReference>
<keyword evidence="3" id="KW-0575">Peroxidase</keyword>
<accession>A0A2T9WL33</accession>
<evidence type="ECO:0000313" key="13">
    <source>
        <dbReference type="EMBL" id="MCC5447279.1"/>
    </source>
</evidence>
<reference evidence="14" key="1">
    <citation type="journal article" date="2015" name="Appl. Environ. Microbiol.">
        <title>Nanoarchaeota, Their Sulfolobales Host, and Nanoarchaeota Virus Distribution across Yellowstone National Park Hot Springs.</title>
        <authorList>
            <person name="Munson-McGee J.H."/>
            <person name="Field E.K."/>
            <person name="Bateson M."/>
            <person name="Rooney C."/>
            <person name="Stepanauskas R."/>
            <person name="Young M.J."/>
        </authorList>
    </citation>
    <scope>NUCLEOTIDE SEQUENCE [LARGE SCALE GENOMIC DNA]</scope>
    <source>
        <strain evidence="14">SCGC AB-777_F03</strain>
    </source>
</reference>
<comment type="similarity">
    <text evidence="9">Belongs to the peroxiredoxin family. BCP/PrxQ subfamily.</text>
</comment>
<dbReference type="AlphaFoldDB" id="A0A2T9WL33"/>
<sequence>MESIDFEAESTNGKIKLSDILKEKDFVVVYFYPKAFTSGCTQELKRFVELYEEFKKYNTEIIGVSNDKLDTQKKFAEKYGAKFPLVADPELKVINLFNAKSARGKGASRITFIIDKNLKIVETLKSLKNAAEHADKALEKIKELHSKGL</sequence>
<dbReference type="InterPro" id="IPR000866">
    <property type="entry name" value="AhpC/TSA"/>
</dbReference>
<evidence type="ECO:0000256" key="7">
    <source>
        <dbReference type="ARBA" id="ARBA00023284"/>
    </source>
</evidence>
<feature type="domain" description="Thioredoxin" evidence="12">
    <location>
        <begin position="1"/>
        <end position="146"/>
    </location>
</feature>
<comment type="subunit">
    <text evidence="1">Monomer.</text>
</comment>
<evidence type="ECO:0000256" key="3">
    <source>
        <dbReference type="ARBA" id="ARBA00022559"/>
    </source>
</evidence>
<dbReference type="PANTHER" id="PTHR42801:SF4">
    <property type="entry name" value="AHPC_TSA FAMILY PROTEIN"/>
    <property type="match status" value="1"/>
</dbReference>
<keyword evidence="6" id="KW-1015">Disulfide bond</keyword>
<reference evidence="13" key="4">
    <citation type="submission" date="2021-11" db="EMBL/GenBank/DDBJ databases">
        <authorList>
            <person name="Munson-Mcgee J."/>
            <person name="Field E."/>
            <person name="Bateson M."/>
            <person name="Rooney C."/>
            <person name="Stepanauskas R."/>
            <person name="Young M."/>
        </authorList>
    </citation>
    <scope>NUCLEOTIDE SEQUENCE</scope>
    <source>
        <strain evidence="13">SCGC AB-777_F03</strain>
    </source>
</reference>
<dbReference type="InterPro" id="IPR013766">
    <property type="entry name" value="Thioredoxin_domain"/>
</dbReference>
<evidence type="ECO:0000256" key="4">
    <source>
        <dbReference type="ARBA" id="ARBA00022862"/>
    </source>
</evidence>
<evidence type="ECO:0000259" key="12">
    <source>
        <dbReference type="PROSITE" id="PS51352"/>
    </source>
</evidence>
<dbReference type="CDD" id="cd03017">
    <property type="entry name" value="PRX_BCP"/>
    <property type="match status" value="1"/>
</dbReference>
<evidence type="ECO:0000256" key="9">
    <source>
        <dbReference type="ARBA" id="ARBA00038489"/>
    </source>
</evidence>
<evidence type="ECO:0000256" key="1">
    <source>
        <dbReference type="ARBA" id="ARBA00011245"/>
    </source>
</evidence>
<evidence type="ECO:0000256" key="10">
    <source>
        <dbReference type="ARBA" id="ARBA00049091"/>
    </source>
</evidence>
<evidence type="ECO:0000256" key="5">
    <source>
        <dbReference type="ARBA" id="ARBA00023002"/>
    </source>
</evidence>
<dbReference type="InterPro" id="IPR036249">
    <property type="entry name" value="Thioredoxin-like_sf"/>
</dbReference>
<dbReference type="Pfam" id="PF00578">
    <property type="entry name" value="AhpC-TSA"/>
    <property type="match status" value="1"/>
</dbReference>
<dbReference type="EMBL" id="QEFP01000008">
    <property type="protein sequence ID" value="PVU68539.1"/>
    <property type="molecule type" value="Genomic_DNA"/>
</dbReference>
<reference evidence="14" key="2">
    <citation type="submission" date="2017-05" db="EMBL/GenBank/DDBJ databases">
        <authorList>
            <person name="Song R."/>
            <person name="Chenine A.L."/>
            <person name="Ruprecht R.M."/>
        </authorList>
    </citation>
    <scope>NUCLEOTIDE SEQUENCE</scope>
    <source>
        <strain evidence="14">SCGC AB-777_F03</strain>
    </source>
</reference>
<proteinExistence type="inferred from homology"/>
<dbReference type="GO" id="GO:0034599">
    <property type="term" value="P:cellular response to oxidative stress"/>
    <property type="evidence" value="ECO:0007669"/>
    <property type="project" value="TreeGrafter"/>
</dbReference>
<keyword evidence="7" id="KW-0676">Redox-active center</keyword>
<dbReference type="GO" id="GO:0005737">
    <property type="term" value="C:cytoplasm"/>
    <property type="evidence" value="ECO:0007669"/>
    <property type="project" value="TreeGrafter"/>
</dbReference>
<dbReference type="PIRSF" id="PIRSF000239">
    <property type="entry name" value="AHPC"/>
    <property type="match status" value="1"/>
</dbReference>
<dbReference type="EC" id="1.11.1.24" evidence="2"/>
<dbReference type="Proteomes" id="UP000245509">
    <property type="component" value="Unassembled WGS sequence"/>
</dbReference>
<evidence type="ECO:0000256" key="2">
    <source>
        <dbReference type="ARBA" id="ARBA00013017"/>
    </source>
</evidence>
<comment type="catalytic activity">
    <reaction evidence="10">
        <text>a hydroperoxide + [thioredoxin]-dithiol = an alcohol + [thioredoxin]-disulfide + H2O</text>
        <dbReference type="Rhea" id="RHEA:62620"/>
        <dbReference type="Rhea" id="RHEA-COMP:10698"/>
        <dbReference type="Rhea" id="RHEA-COMP:10700"/>
        <dbReference type="ChEBI" id="CHEBI:15377"/>
        <dbReference type="ChEBI" id="CHEBI:29950"/>
        <dbReference type="ChEBI" id="CHEBI:30879"/>
        <dbReference type="ChEBI" id="CHEBI:35924"/>
        <dbReference type="ChEBI" id="CHEBI:50058"/>
        <dbReference type="EC" id="1.11.1.24"/>
    </reaction>
</comment>
<dbReference type="RefSeq" id="WP_228615502.1">
    <property type="nucleotide sequence ID" value="NZ_QEFP02000019.1"/>
</dbReference>
<name>A0A2T9WL33_NANST</name>
<dbReference type="GO" id="GO:0045454">
    <property type="term" value="P:cell redox homeostasis"/>
    <property type="evidence" value="ECO:0007669"/>
    <property type="project" value="TreeGrafter"/>
</dbReference>
<comment type="caution">
    <text evidence="14">The sequence shown here is derived from an EMBL/GenBank/DDBJ whole genome shotgun (WGS) entry which is preliminary data.</text>
</comment>
<evidence type="ECO:0000256" key="11">
    <source>
        <dbReference type="PIRSR" id="PIRSR000239-1"/>
    </source>
</evidence>
<dbReference type="SUPFAM" id="SSF52833">
    <property type="entry name" value="Thioredoxin-like"/>
    <property type="match status" value="1"/>
</dbReference>
<dbReference type="PROSITE" id="PS51352">
    <property type="entry name" value="THIOREDOXIN_2"/>
    <property type="match status" value="1"/>
</dbReference>
<dbReference type="PANTHER" id="PTHR42801">
    <property type="entry name" value="THIOREDOXIN-DEPENDENT PEROXIDE REDUCTASE"/>
    <property type="match status" value="1"/>
</dbReference>
<dbReference type="InterPro" id="IPR024706">
    <property type="entry name" value="Peroxiredoxin_AhpC-typ"/>
</dbReference>